<dbReference type="Proteomes" id="UP000664940">
    <property type="component" value="Unassembled WGS sequence"/>
</dbReference>
<reference evidence="2 3" key="1">
    <citation type="journal article" date="2020" name="Nature">
        <title>Six reference-quality genomes reveal evolution of bat adaptations.</title>
        <authorList>
            <person name="Jebb D."/>
            <person name="Huang Z."/>
            <person name="Pippel M."/>
            <person name="Hughes G.M."/>
            <person name="Lavrichenko K."/>
            <person name="Devanna P."/>
            <person name="Winkler S."/>
            <person name="Jermiin L.S."/>
            <person name="Skirmuntt E.C."/>
            <person name="Katzourakis A."/>
            <person name="Burkitt-Gray L."/>
            <person name="Ray D.A."/>
            <person name="Sullivan K.A.M."/>
            <person name="Roscito J.G."/>
            <person name="Kirilenko B.M."/>
            <person name="Davalos L.M."/>
            <person name="Corthals A.P."/>
            <person name="Power M.L."/>
            <person name="Jones G."/>
            <person name="Ransome R.D."/>
            <person name="Dechmann D.K.N."/>
            <person name="Locatelli A.G."/>
            <person name="Puechmaille S.J."/>
            <person name="Fedrigo O."/>
            <person name="Jarvis E.D."/>
            <person name="Hiller M."/>
            <person name="Vernes S.C."/>
            <person name="Myers E.W."/>
            <person name="Teeling E.C."/>
        </authorList>
    </citation>
    <scope>NUCLEOTIDE SEQUENCE [LARGE SCALE GENOMIC DNA]</scope>
    <source>
        <strain evidence="2">Bat1K_MPI-CBG_1</strain>
    </source>
</reference>
<dbReference type="PANTHER" id="PTHR47220:SF1">
    <property type="entry name" value="TUMOR NECROSIS FACTOR RECEPTOR SUPERFAMILY MEMBER 25"/>
    <property type="match status" value="1"/>
</dbReference>
<name>A0A834AI78_9CHIR</name>
<accession>A0A834AI78</accession>
<evidence type="ECO:0000313" key="3">
    <source>
        <dbReference type="Proteomes" id="UP000664940"/>
    </source>
</evidence>
<gene>
    <name evidence="2" type="ORF">HJG60_019298</name>
</gene>
<organism evidence="2 3">
    <name type="scientific">Phyllostomus discolor</name>
    <name type="common">pale spear-nosed bat</name>
    <dbReference type="NCBI Taxonomy" id="89673"/>
    <lineage>
        <taxon>Eukaryota</taxon>
        <taxon>Metazoa</taxon>
        <taxon>Chordata</taxon>
        <taxon>Craniata</taxon>
        <taxon>Vertebrata</taxon>
        <taxon>Euteleostomi</taxon>
        <taxon>Mammalia</taxon>
        <taxon>Eutheria</taxon>
        <taxon>Laurasiatheria</taxon>
        <taxon>Chiroptera</taxon>
        <taxon>Yangochiroptera</taxon>
        <taxon>Phyllostomidae</taxon>
        <taxon>Phyllostominae</taxon>
        <taxon>Phyllostomus</taxon>
    </lineage>
</organism>
<feature type="signal peptide" evidence="1">
    <location>
        <begin position="1"/>
        <end position="29"/>
    </location>
</feature>
<keyword evidence="1" id="KW-0732">Signal</keyword>
<sequence length="135" mass="13931">MERQLGGRAAVLAAALLLLLLLLPPPGAGGQAGTPGPRCGCAHNPPKRSSLLCCRGCPAVSQVALRNCSAAAGTSCGCRPGSVMECLDAHCVGSLLFQCRSCLDCGALRRHPRVPCHPPLTLRQSPRPSGATQRQ</sequence>
<comment type="caution">
    <text evidence="2">The sequence shown here is derived from an EMBL/GenBank/DDBJ whole genome shotgun (WGS) entry which is preliminary data.</text>
</comment>
<feature type="chain" id="PRO_5032697226" evidence="1">
    <location>
        <begin position="30"/>
        <end position="135"/>
    </location>
</feature>
<proteinExistence type="predicted"/>
<dbReference type="AlphaFoldDB" id="A0A834AI78"/>
<evidence type="ECO:0000313" key="2">
    <source>
        <dbReference type="EMBL" id="KAF6111983.1"/>
    </source>
</evidence>
<dbReference type="PANTHER" id="PTHR47220">
    <property type="entry name" value="TUMOR NECROSIS FACTOR RECEPTOR SUPERFAMILY MEMBER 25"/>
    <property type="match status" value="1"/>
</dbReference>
<dbReference type="EMBL" id="JABVXQ010000005">
    <property type="protein sequence ID" value="KAF6111983.1"/>
    <property type="molecule type" value="Genomic_DNA"/>
</dbReference>
<keyword evidence="2" id="KW-0675">Receptor</keyword>
<protein>
    <submittedName>
        <fullName evidence="2">TNF receptor superfamily member 25</fullName>
    </submittedName>
</protein>
<dbReference type="GO" id="GO:0005886">
    <property type="term" value="C:plasma membrane"/>
    <property type="evidence" value="ECO:0007669"/>
    <property type="project" value="TreeGrafter"/>
</dbReference>
<dbReference type="InterPro" id="IPR022329">
    <property type="entry name" value="TNFR_25"/>
</dbReference>
<evidence type="ECO:0000256" key="1">
    <source>
        <dbReference type="SAM" id="SignalP"/>
    </source>
</evidence>